<dbReference type="SMART" id="SM00232">
    <property type="entry name" value="JAB_MPN"/>
    <property type="match status" value="1"/>
</dbReference>
<dbReference type="CDD" id="cd08070">
    <property type="entry name" value="MPN_like"/>
    <property type="match status" value="1"/>
</dbReference>
<sequence>MTNEPSTPVFFSRALYQSIVDHARSVHPEECCGLVAADQKGSPVRVIPMTNILHSPVRYQMDPKEQFSVGKAIRLEGMSLWGIYHSHPLSEAYPSVVDINLAYYPDLFYLLASPVTTPPALRIFRIQNGKVSEFPLILKEGD</sequence>
<dbReference type="GO" id="GO:0008235">
    <property type="term" value="F:metalloexopeptidase activity"/>
    <property type="evidence" value="ECO:0007669"/>
    <property type="project" value="TreeGrafter"/>
</dbReference>
<organism evidence="7">
    <name type="scientific">Leptospirillum ferrooxidans</name>
    <dbReference type="NCBI Taxonomy" id="180"/>
    <lineage>
        <taxon>Bacteria</taxon>
        <taxon>Pseudomonadati</taxon>
        <taxon>Nitrospirota</taxon>
        <taxon>Nitrospiria</taxon>
        <taxon>Nitrospirales</taxon>
        <taxon>Nitrospiraceae</taxon>
        <taxon>Leptospirillum</taxon>
    </lineage>
</organism>
<dbReference type="PANTHER" id="PTHR34858:SF1">
    <property type="entry name" value="CYSO-CYSTEINE PEPTIDASE"/>
    <property type="match status" value="1"/>
</dbReference>
<name>Q7X1H9_9BACT</name>
<dbReference type="Pfam" id="PF14464">
    <property type="entry name" value="Prok-JAB"/>
    <property type="match status" value="1"/>
</dbReference>
<evidence type="ECO:0000313" key="7">
    <source>
        <dbReference type="EMBL" id="AAO38322.1"/>
    </source>
</evidence>
<dbReference type="AlphaFoldDB" id="Q7X1H9"/>
<dbReference type="PROSITE" id="PS50249">
    <property type="entry name" value="MPN"/>
    <property type="match status" value="1"/>
</dbReference>
<keyword evidence="4" id="KW-0862">Zinc</keyword>
<keyword evidence="2" id="KW-0479">Metal-binding</keyword>
<keyword evidence="5" id="KW-0482">Metalloprotease</keyword>
<dbReference type="InterPro" id="IPR051929">
    <property type="entry name" value="VirAsm_ModProt"/>
</dbReference>
<keyword evidence="3" id="KW-0378">Hydrolase</keyword>
<dbReference type="InterPro" id="IPR028090">
    <property type="entry name" value="JAB_dom_prok"/>
</dbReference>
<evidence type="ECO:0000256" key="2">
    <source>
        <dbReference type="ARBA" id="ARBA00022723"/>
    </source>
</evidence>
<dbReference type="Gene3D" id="3.40.140.10">
    <property type="entry name" value="Cytidine Deaminase, domain 2"/>
    <property type="match status" value="1"/>
</dbReference>
<dbReference type="GO" id="GO:0008270">
    <property type="term" value="F:zinc ion binding"/>
    <property type="evidence" value="ECO:0007669"/>
    <property type="project" value="TreeGrafter"/>
</dbReference>
<dbReference type="InterPro" id="IPR000555">
    <property type="entry name" value="JAMM/MPN+_dom"/>
</dbReference>
<dbReference type="EMBL" id="AY204388">
    <property type="protein sequence ID" value="AAO38322.1"/>
    <property type="molecule type" value="Genomic_DNA"/>
</dbReference>
<accession>Q7X1H9</accession>
<keyword evidence="1" id="KW-0645">Protease</keyword>
<evidence type="ECO:0000256" key="1">
    <source>
        <dbReference type="ARBA" id="ARBA00022670"/>
    </source>
</evidence>
<dbReference type="InterPro" id="IPR037518">
    <property type="entry name" value="MPN"/>
</dbReference>
<evidence type="ECO:0000256" key="3">
    <source>
        <dbReference type="ARBA" id="ARBA00022801"/>
    </source>
</evidence>
<evidence type="ECO:0000259" key="6">
    <source>
        <dbReference type="PROSITE" id="PS50249"/>
    </source>
</evidence>
<dbReference type="SUPFAM" id="SSF102712">
    <property type="entry name" value="JAB1/MPN domain"/>
    <property type="match status" value="1"/>
</dbReference>
<dbReference type="PANTHER" id="PTHR34858">
    <property type="entry name" value="CYSO-CYSTEINE PEPTIDASE"/>
    <property type="match status" value="1"/>
</dbReference>
<evidence type="ECO:0000256" key="5">
    <source>
        <dbReference type="ARBA" id="ARBA00023049"/>
    </source>
</evidence>
<feature type="domain" description="MPN" evidence="6">
    <location>
        <begin position="9"/>
        <end position="130"/>
    </location>
</feature>
<reference evidence="7" key="1">
    <citation type="journal article" date="2003" name="Proc. Natl. Acad. Sci. U.S.A.">
        <title>Gene function analysis in environmental isolates: the nif regulon of the strict iron oxidizing bacterium Leptospirillum ferrooxidans.</title>
        <authorList>
            <person name="Parro V."/>
            <person name="Moreno-Paz M."/>
        </authorList>
    </citation>
    <scope>NUCLEOTIDE SEQUENCE</scope>
    <source>
        <strain evidence="7">L3.2</strain>
    </source>
</reference>
<evidence type="ECO:0000256" key="4">
    <source>
        <dbReference type="ARBA" id="ARBA00022833"/>
    </source>
</evidence>
<dbReference type="GO" id="GO:0006508">
    <property type="term" value="P:proteolysis"/>
    <property type="evidence" value="ECO:0007669"/>
    <property type="project" value="UniProtKB-KW"/>
</dbReference>
<proteinExistence type="predicted"/>
<protein>
    <submittedName>
        <fullName evidence="7">Lfe139p2</fullName>
    </submittedName>
</protein>